<dbReference type="GeneID" id="43543671"/>
<proteinExistence type="predicted"/>
<protein>
    <submittedName>
        <fullName evidence="2">HalOD1 output domain-containing protein</fullName>
    </submittedName>
</protein>
<dbReference type="InterPro" id="IPR040624">
    <property type="entry name" value="HalOD1"/>
</dbReference>
<sequence>MSERNTVINEVIDRVAELENKHSESLPPLAKTIDPDALEVLASDVDRIEFTYLGYCVVVTGEEIQVNEINGDNKT</sequence>
<reference evidence="2 3" key="1">
    <citation type="journal article" date="2014" name="Int. J. Syst. Evol. Microbiol.">
        <title>Complete genome sequence of Corynebacterium casei LMG S-19264T (=DSM 44701T), isolated from a smear-ripened cheese.</title>
        <authorList>
            <consortium name="US DOE Joint Genome Institute (JGI-PGF)"/>
            <person name="Walter F."/>
            <person name="Albersmeier A."/>
            <person name="Kalinowski J."/>
            <person name="Ruckert C."/>
        </authorList>
    </citation>
    <scope>NUCLEOTIDE SEQUENCE [LARGE SCALE GENOMIC DNA]</scope>
    <source>
        <strain evidence="2 3">CGMCC 4.7215</strain>
    </source>
</reference>
<organism evidence="2 3">
    <name type="scientific">Halovenus rubra</name>
    <dbReference type="NCBI Taxonomy" id="869890"/>
    <lineage>
        <taxon>Archaea</taxon>
        <taxon>Methanobacteriati</taxon>
        <taxon>Methanobacteriota</taxon>
        <taxon>Stenosarchaea group</taxon>
        <taxon>Halobacteria</taxon>
        <taxon>Halobacteriales</taxon>
        <taxon>Haloarculaceae</taxon>
        <taxon>Halovenus</taxon>
    </lineage>
</organism>
<dbReference type="Proteomes" id="UP001596414">
    <property type="component" value="Unassembled WGS sequence"/>
</dbReference>
<evidence type="ECO:0000313" key="2">
    <source>
        <dbReference type="EMBL" id="MFC7125856.1"/>
    </source>
</evidence>
<dbReference type="Pfam" id="PF18545">
    <property type="entry name" value="HalOD1"/>
    <property type="match status" value="1"/>
</dbReference>
<dbReference type="AlphaFoldDB" id="A0ABD5X7Q5"/>
<feature type="domain" description="Halobacterial output" evidence="1">
    <location>
        <begin position="6"/>
        <end position="66"/>
    </location>
</feature>
<dbReference type="EMBL" id="JBHSZQ010000009">
    <property type="protein sequence ID" value="MFC7125856.1"/>
    <property type="molecule type" value="Genomic_DNA"/>
</dbReference>
<accession>A0ABD5X7Q5</accession>
<comment type="caution">
    <text evidence="2">The sequence shown here is derived from an EMBL/GenBank/DDBJ whole genome shotgun (WGS) entry which is preliminary data.</text>
</comment>
<evidence type="ECO:0000313" key="3">
    <source>
        <dbReference type="Proteomes" id="UP001596414"/>
    </source>
</evidence>
<dbReference type="RefSeq" id="WP_158832885.1">
    <property type="nucleotide sequence ID" value="NZ_JAODIY010000018.1"/>
</dbReference>
<evidence type="ECO:0000259" key="1">
    <source>
        <dbReference type="Pfam" id="PF18545"/>
    </source>
</evidence>
<gene>
    <name evidence="2" type="ORF">ACFQJ7_07355</name>
</gene>
<name>A0ABD5X7Q5_9EURY</name>